<evidence type="ECO:0000256" key="1">
    <source>
        <dbReference type="SAM" id="MobiDB-lite"/>
    </source>
</evidence>
<dbReference type="Proteomes" id="UP000554482">
    <property type="component" value="Unassembled WGS sequence"/>
</dbReference>
<feature type="region of interest" description="Disordered" evidence="1">
    <location>
        <begin position="87"/>
        <end position="118"/>
    </location>
</feature>
<reference evidence="2 3" key="1">
    <citation type="submission" date="2020-06" db="EMBL/GenBank/DDBJ databases">
        <title>Transcriptomic and genomic resources for Thalictrum thalictroides and T. hernandezii: Facilitating candidate gene discovery in an emerging model plant lineage.</title>
        <authorList>
            <person name="Arias T."/>
            <person name="Riano-Pachon D.M."/>
            <person name="Di Stilio V.S."/>
        </authorList>
    </citation>
    <scope>NUCLEOTIDE SEQUENCE [LARGE SCALE GENOMIC DNA]</scope>
    <source>
        <strain evidence="3">cv. WT478/WT964</strain>
        <tissue evidence="2">Leaves</tissue>
    </source>
</reference>
<sequence length="140" mass="15795">MLKEDSISARNKAKSFKKANVCSGGIRSEPEADLYNVDDNPNSTWHNRESKETSNRYAALKKLMVVPPWSATYCSDFPKLAKQSKKVAEAKATPVSIPKNKGKGGKNQRRRNKEVDDKEYELIFNENGNMPDEAKLLKAY</sequence>
<evidence type="ECO:0000313" key="2">
    <source>
        <dbReference type="EMBL" id="KAF5179056.1"/>
    </source>
</evidence>
<dbReference type="AlphaFoldDB" id="A0A7J6V254"/>
<accession>A0A7J6V254</accession>
<feature type="compositionally biased region" description="Basic residues" evidence="1">
    <location>
        <begin position="100"/>
        <end position="112"/>
    </location>
</feature>
<dbReference type="EMBL" id="JABWDY010039265">
    <property type="protein sequence ID" value="KAF5179056.1"/>
    <property type="molecule type" value="Genomic_DNA"/>
</dbReference>
<feature type="region of interest" description="Disordered" evidence="1">
    <location>
        <begin position="1"/>
        <end position="20"/>
    </location>
</feature>
<gene>
    <name evidence="2" type="ORF">FRX31_031353</name>
</gene>
<feature type="region of interest" description="Disordered" evidence="1">
    <location>
        <begin position="25"/>
        <end position="50"/>
    </location>
</feature>
<evidence type="ECO:0000313" key="3">
    <source>
        <dbReference type="Proteomes" id="UP000554482"/>
    </source>
</evidence>
<name>A0A7J6V254_THATH</name>
<protein>
    <submittedName>
        <fullName evidence="2">Uncharacterized protein</fullName>
    </submittedName>
</protein>
<comment type="caution">
    <text evidence="2">The sequence shown here is derived from an EMBL/GenBank/DDBJ whole genome shotgun (WGS) entry which is preliminary data.</text>
</comment>
<proteinExistence type="predicted"/>
<keyword evidence="3" id="KW-1185">Reference proteome</keyword>
<organism evidence="2 3">
    <name type="scientific">Thalictrum thalictroides</name>
    <name type="common">Rue-anemone</name>
    <name type="synonym">Anemone thalictroides</name>
    <dbReference type="NCBI Taxonomy" id="46969"/>
    <lineage>
        <taxon>Eukaryota</taxon>
        <taxon>Viridiplantae</taxon>
        <taxon>Streptophyta</taxon>
        <taxon>Embryophyta</taxon>
        <taxon>Tracheophyta</taxon>
        <taxon>Spermatophyta</taxon>
        <taxon>Magnoliopsida</taxon>
        <taxon>Ranunculales</taxon>
        <taxon>Ranunculaceae</taxon>
        <taxon>Thalictroideae</taxon>
        <taxon>Thalictrum</taxon>
    </lineage>
</organism>